<dbReference type="InterPro" id="IPR001466">
    <property type="entry name" value="Beta-lactam-related"/>
</dbReference>
<sequence length="379" mass="42592">MTACTKGEDIKPESYNCNYNFNDLSQVNPNNLVYQSVLDDMTSKGVVGVAMSVYSSNGIWLGASGKADLHNNIDMKSCNITRVGSIVKMVTATVILKLQEEGKLNIDDKISNYLNGDNINKIKNAEKATIRQLMQHSSGINNYIHSLQFQTASLNNLVKEWNAHELLKYSYNESPYFEPDEDVRYSNTGYILLGLLIEKLEGKPLYQVFDENIFEPLGLINTQFAGKNPVPEGIVRGYVDLYSNLNVIESTYYSGWDYYTADGGLISNVYDMNVFFRALMNGEIINANSLNQMLTWKTPKEVEVDFFPISYGLGIFKIETPKGIAYMHSGNAIGYDANMFYFPSDNTTIVYASNSNYGKIEPLVSSKQAMEKIINKTKE</sequence>
<dbReference type="Gene3D" id="3.40.710.10">
    <property type="entry name" value="DD-peptidase/beta-lactamase superfamily"/>
    <property type="match status" value="1"/>
</dbReference>
<protein>
    <recommendedName>
        <fullName evidence="1">Beta-lactamase-related domain-containing protein</fullName>
    </recommendedName>
</protein>
<dbReference type="EMBL" id="JTDW01000005">
    <property type="protein sequence ID" value="KJD35649.1"/>
    <property type="molecule type" value="Genomic_DNA"/>
</dbReference>
<reference evidence="2 3" key="1">
    <citation type="submission" date="2014-11" db="EMBL/GenBank/DDBJ databases">
        <title>Tamlana sedimentorum sp. nov., isolated from shallow sand sediments of the Sea of Japan.</title>
        <authorList>
            <person name="Romanenko L.A."/>
        </authorList>
    </citation>
    <scope>NUCLEOTIDE SEQUENCE [LARGE SCALE GENOMIC DNA]</scope>
    <source>
        <strain evidence="2 3">JCM 19808</strain>
    </source>
</reference>
<dbReference type="AlphaFoldDB" id="A0A0D7W988"/>
<dbReference type="InterPro" id="IPR050491">
    <property type="entry name" value="AmpC-like"/>
</dbReference>
<dbReference type="PANTHER" id="PTHR46825:SF7">
    <property type="entry name" value="D-ALANYL-D-ALANINE CARBOXYPEPTIDASE"/>
    <property type="match status" value="1"/>
</dbReference>
<dbReference type="Pfam" id="PF00144">
    <property type="entry name" value="Beta-lactamase"/>
    <property type="match status" value="1"/>
</dbReference>
<dbReference type="PANTHER" id="PTHR46825">
    <property type="entry name" value="D-ALANYL-D-ALANINE-CARBOXYPEPTIDASE/ENDOPEPTIDASE AMPH"/>
    <property type="match status" value="1"/>
</dbReference>
<dbReference type="Proteomes" id="UP000032578">
    <property type="component" value="Unassembled WGS sequence"/>
</dbReference>
<comment type="caution">
    <text evidence="2">The sequence shown here is derived from an EMBL/GenBank/DDBJ whole genome shotgun (WGS) entry which is preliminary data.</text>
</comment>
<gene>
    <name evidence="2" type="ORF">PW52_07835</name>
</gene>
<evidence type="ECO:0000259" key="1">
    <source>
        <dbReference type="Pfam" id="PF00144"/>
    </source>
</evidence>
<feature type="domain" description="Beta-lactamase-related" evidence="1">
    <location>
        <begin position="40"/>
        <end position="358"/>
    </location>
</feature>
<evidence type="ECO:0000313" key="2">
    <source>
        <dbReference type="EMBL" id="KJD35649.1"/>
    </source>
</evidence>
<evidence type="ECO:0000313" key="3">
    <source>
        <dbReference type="Proteomes" id="UP000032578"/>
    </source>
</evidence>
<keyword evidence="3" id="KW-1185">Reference proteome</keyword>
<organism evidence="2 3">
    <name type="scientific">Neotamlana sedimentorum</name>
    <dbReference type="NCBI Taxonomy" id="1435349"/>
    <lineage>
        <taxon>Bacteria</taxon>
        <taxon>Pseudomonadati</taxon>
        <taxon>Bacteroidota</taxon>
        <taxon>Flavobacteriia</taxon>
        <taxon>Flavobacteriales</taxon>
        <taxon>Flavobacteriaceae</taxon>
        <taxon>Neotamlana</taxon>
    </lineage>
</organism>
<dbReference type="STRING" id="1435349.PW52_07835"/>
<dbReference type="SUPFAM" id="SSF56601">
    <property type="entry name" value="beta-lactamase/transpeptidase-like"/>
    <property type="match status" value="1"/>
</dbReference>
<dbReference type="PATRIC" id="fig|1435349.4.peg.2552"/>
<name>A0A0D7W988_9FLAO</name>
<proteinExistence type="predicted"/>
<dbReference type="InterPro" id="IPR012338">
    <property type="entry name" value="Beta-lactam/transpept-like"/>
</dbReference>
<accession>A0A0D7W988</accession>